<evidence type="ECO:0008006" key="4">
    <source>
        <dbReference type="Google" id="ProtNLM"/>
    </source>
</evidence>
<reference evidence="3" key="1">
    <citation type="submission" date="2015-01" db="EMBL/GenBank/DDBJ databases">
        <authorList>
            <person name="Aksoy S."/>
            <person name="Warren W."/>
            <person name="Wilson R.K."/>
        </authorList>
    </citation>
    <scope>NUCLEOTIDE SEQUENCE [LARGE SCALE GENOMIC DNA]</scope>
    <source>
        <strain evidence="3">IAEA</strain>
    </source>
</reference>
<dbReference type="EMBL" id="JXJN01002772">
    <property type="status" value="NOT_ANNOTATED_CDS"/>
    <property type="molecule type" value="Genomic_DNA"/>
</dbReference>
<reference evidence="2" key="2">
    <citation type="submission" date="2020-05" db="UniProtKB">
        <authorList>
            <consortium name="EnsemblMetazoa"/>
        </authorList>
    </citation>
    <scope>IDENTIFICATION</scope>
    <source>
        <strain evidence="2">IAEA</strain>
    </source>
</reference>
<proteinExistence type="predicted"/>
<evidence type="ECO:0000313" key="2">
    <source>
        <dbReference type="EnsemblMetazoa" id="GPPI006959-PA"/>
    </source>
</evidence>
<dbReference type="EnsemblMetazoa" id="GPPI006959-RA">
    <property type="protein sequence ID" value="GPPI006959-PA"/>
    <property type="gene ID" value="GPPI006959"/>
</dbReference>
<evidence type="ECO:0000313" key="3">
    <source>
        <dbReference type="Proteomes" id="UP000092460"/>
    </source>
</evidence>
<sequence length="90" mass="10191">MSKLLSILLPLGLAIAMILGLVVWSVRGSSCSALNECDSYIPVCAAYRSEHQFFYSQCDMVRENCMTGKIWERDHFSHCNYVIISYGLHP</sequence>
<protein>
    <recommendedName>
        <fullName evidence="4">Kazal-like domain-containing protein</fullName>
    </recommendedName>
</protein>
<accession>A0A1B0ASH2</accession>
<keyword evidence="3" id="KW-1185">Reference proteome</keyword>
<name>A0A1B0ASH2_9MUSC</name>
<feature type="signal peptide" evidence="1">
    <location>
        <begin position="1"/>
        <end position="28"/>
    </location>
</feature>
<dbReference type="AlphaFoldDB" id="A0A1B0ASH2"/>
<evidence type="ECO:0000256" key="1">
    <source>
        <dbReference type="SAM" id="SignalP"/>
    </source>
</evidence>
<feature type="chain" id="PRO_5008404101" description="Kazal-like domain-containing protein" evidence="1">
    <location>
        <begin position="29"/>
        <end position="90"/>
    </location>
</feature>
<organism evidence="2 3">
    <name type="scientific">Glossina palpalis gambiensis</name>
    <dbReference type="NCBI Taxonomy" id="67801"/>
    <lineage>
        <taxon>Eukaryota</taxon>
        <taxon>Metazoa</taxon>
        <taxon>Ecdysozoa</taxon>
        <taxon>Arthropoda</taxon>
        <taxon>Hexapoda</taxon>
        <taxon>Insecta</taxon>
        <taxon>Pterygota</taxon>
        <taxon>Neoptera</taxon>
        <taxon>Endopterygota</taxon>
        <taxon>Diptera</taxon>
        <taxon>Brachycera</taxon>
        <taxon>Muscomorpha</taxon>
        <taxon>Hippoboscoidea</taxon>
        <taxon>Glossinidae</taxon>
        <taxon>Glossina</taxon>
    </lineage>
</organism>
<dbReference type="VEuPathDB" id="VectorBase:GPPI006959"/>
<keyword evidence="1" id="KW-0732">Signal</keyword>
<dbReference type="Proteomes" id="UP000092460">
    <property type="component" value="Unassembled WGS sequence"/>
</dbReference>